<evidence type="ECO:0000313" key="11">
    <source>
        <dbReference type="Proteomes" id="UP000500843"/>
    </source>
</evidence>
<reference evidence="10 11" key="1">
    <citation type="submission" date="2020-05" db="EMBL/GenBank/DDBJ databases">
        <title>FDA dAtabase for Regulatory Grade micrObial Sequences (FDA-ARGOS): Supporting development and validation of Infectious Disease Dx tests.</title>
        <authorList>
            <person name="Moreno J."/>
            <person name="Tallon L."/>
            <person name="Sadzewicz L."/>
            <person name="Zhao X."/>
            <person name="Vavikolanu K."/>
            <person name="Mehta A."/>
            <person name="Aluvathingal J."/>
            <person name="Nadendla S."/>
            <person name="Myers T."/>
            <person name="Yan Y."/>
            <person name="Sichtig H."/>
        </authorList>
    </citation>
    <scope>NUCLEOTIDE SEQUENCE [LARGE SCALE GENOMIC DNA]</scope>
    <source>
        <strain evidence="10 11">FDAARGOS_760</strain>
    </source>
</reference>
<organism evidence="10 11">
    <name type="scientific">Prevotella melaninogenica</name>
    <dbReference type="NCBI Taxonomy" id="28132"/>
    <lineage>
        <taxon>Bacteria</taxon>
        <taxon>Pseudomonadati</taxon>
        <taxon>Bacteroidota</taxon>
        <taxon>Bacteroidia</taxon>
        <taxon>Bacteroidales</taxon>
        <taxon>Prevotellaceae</taxon>
        <taxon>Prevotella</taxon>
    </lineage>
</organism>
<evidence type="ECO:0000256" key="1">
    <source>
        <dbReference type="ARBA" id="ARBA00001933"/>
    </source>
</evidence>
<dbReference type="PROSITE" id="PS00595">
    <property type="entry name" value="AA_TRANSFER_CLASS_5"/>
    <property type="match status" value="1"/>
</dbReference>
<dbReference type="InterPro" id="IPR020578">
    <property type="entry name" value="Aminotrans_V_PyrdxlP_BS"/>
</dbReference>
<dbReference type="InterPro" id="IPR000192">
    <property type="entry name" value="Aminotrans_V_dom"/>
</dbReference>
<dbReference type="Gene3D" id="3.90.1150.10">
    <property type="entry name" value="Aspartate Aminotransferase, domain 1"/>
    <property type="match status" value="1"/>
</dbReference>
<dbReference type="Proteomes" id="UP000500843">
    <property type="component" value="Chromosome 2"/>
</dbReference>
<dbReference type="EMBL" id="CP054011">
    <property type="protein sequence ID" value="QKH89780.1"/>
    <property type="molecule type" value="Genomic_DNA"/>
</dbReference>
<evidence type="ECO:0000256" key="3">
    <source>
        <dbReference type="ARBA" id="ARBA00010447"/>
    </source>
</evidence>
<evidence type="ECO:0000259" key="9">
    <source>
        <dbReference type="Pfam" id="PF00266"/>
    </source>
</evidence>
<dbReference type="EC" id="2.8.1.7" evidence="8"/>
<dbReference type="InterPro" id="IPR015421">
    <property type="entry name" value="PyrdxlP-dep_Trfase_major"/>
</dbReference>
<evidence type="ECO:0000256" key="7">
    <source>
        <dbReference type="RuleBase" id="RU004504"/>
    </source>
</evidence>
<name>A0A7D4K0T4_9BACT</name>
<dbReference type="GO" id="GO:0031071">
    <property type="term" value="F:cysteine desulfurase activity"/>
    <property type="evidence" value="ECO:0007669"/>
    <property type="project" value="UniProtKB-UniRule"/>
</dbReference>
<dbReference type="RefSeq" id="WP_004358703.1">
    <property type="nucleotide sequence ID" value="NZ_CP054011.1"/>
</dbReference>
<feature type="domain" description="Aminotransferase class V" evidence="9">
    <location>
        <begin position="24"/>
        <end position="394"/>
    </location>
</feature>
<comment type="catalytic activity">
    <reaction evidence="6 8">
        <text>(sulfur carrier)-H + L-cysteine = (sulfur carrier)-SH + L-alanine</text>
        <dbReference type="Rhea" id="RHEA:43892"/>
        <dbReference type="Rhea" id="RHEA-COMP:14737"/>
        <dbReference type="Rhea" id="RHEA-COMP:14739"/>
        <dbReference type="ChEBI" id="CHEBI:29917"/>
        <dbReference type="ChEBI" id="CHEBI:35235"/>
        <dbReference type="ChEBI" id="CHEBI:57972"/>
        <dbReference type="ChEBI" id="CHEBI:64428"/>
        <dbReference type="EC" id="2.8.1.7"/>
    </reaction>
</comment>
<dbReference type="AlphaFoldDB" id="A0A7D4K0T4"/>
<evidence type="ECO:0000256" key="8">
    <source>
        <dbReference type="RuleBase" id="RU004506"/>
    </source>
</evidence>
<evidence type="ECO:0000256" key="2">
    <source>
        <dbReference type="ARBA" id="ARBA00002824"/>
    </source>
</evidence>
<dbReference type="CDD" id="cd06453">
    <property type="entry name" value="SufS_like"/>
    <property type="match status" value="1"/>
</dbReference>
<dbReference type="PANTHER" id="PTHR43586">
    <property type="entry name" value="CYSTEINE DESULFURASE"/>
    <property type="match status" value="1"/>
</dbReference>
<dbReference type="PIRSF" id="PIRSF005572">
    <property type="entry name" value="NifS"/>
    <property type="match status" value="1"/>
</dbReference>
<gene>
    <name evidence="10" type="ORF">FIU21_12975</name>
</gene>
<dbReference type="NCBIfam" id="TIGR01979">
    <property type="entry name" value="sufS"/>
    <property type="match status" value="1"/>
</dbReference>
<comment type="function">
    <text evidence="2 8">Catalyzes the removal of elemental sulfur and selenium atoms from L-cysteine, L-cystine, L-selenocysteine, and L-selenocystine to produce L-alanine.</text>
</comment>
<dbReference type="InterPro" id="IPR015422">
    <property type="entry name" value="PyrdxlP-dep_Trfase_small"/>
</dbReference>
<keyword evidence="4 8" id="KW-0808">Transferase</keyword>
<evidence type="ECO:0000256" key="4">
    <source>
        <dbReference type="ARBA" id="ARBA00022679"/>
    </source>
</evidence>
<dbReference type="Gene3D" id="3.40.640.10">
    <property type="entry name" value="Type I PLP-dependent aspartate aminotransferase-like (Major domain)"/>
    <property type="match status" value="1"/>
</dbReference>
<dbReference type="InterPro" id="IPR016454">
    <property type="entry name" value="Cysteine_dSase"/>
</dbReference>
<dbReference type="PANTHER" id="PTHR43586:SF8">
    <property type="entry name" value="CYSTEINE DESULFURASE 1, CHLOROPLASTIC"/>
    <property type="match status" value="1"/>
</dbReference>
<comment type="cofactor">
    <cofactor evidence="1 7">
        <name>pyridoxal 5'-phosphate</name>
        <dbReference type="ChEBI" id="CHEBI:597326"/>
    </cofactor>
</comment>
<proteinExistence type="inferred from homology"/>
<sequence length="405" mass="45316">MYDITKVRESFPILSRTVYSKPLIYLDNGATTQKPLCVLDAMQEEYLNVNANVHRGVHWMSQQATDLHEAARETVRKFINARSTTEIVFTRGTTESLNLVASSFVEGCMKEGDEVIVSTMEHHSNIVPWQLQEQRKGIVLKVIPMTDEGELLLEEYEKLFTERTKLVSVTQVSNVLGTINPVKKMIRIAHEHGVPVVVDGAQSVPHFAVDVQDLDCDFLAFSGHKVYGPTGVGVLYGKEEWLDRLPPYQGGGEMIERVSFEKTTFERPPLKFEAGTPDYIATHGLATALDYVTSLGMDNILAHEQDLTRYALQQFREIEGMHIYGHRNDSGDAVISFNVGDIHHMDLGTLLDQLGIAVRTGHHCAQPLMDRLGILGTVRASFGLYNTREEVDALVAGIKRIAMMF</sequence>
<evidence type="ECO:0000256" key="5">
    <source>
        <dbReference type="ARBA" id="ARBA00022898"/>
    </source>
</evidence>
<dbReference type="InterPro" id="IPR015424">
    <property type="entry name" value="PyrdxlP-dep_Trfase"/>
</dbReference>
<dbReference type="InterPro" id="IPR010970">
    <property type="entry name" value="Cys_dSase_SufS"/>
</dbReference>
<dbReference type="Pfam" id="PF00266">
    <property type="entry name" value="Aminotran_5"/>
    <property type="match status" value="1"/>
</dbReference>
<dbReference type="SUPFAM" id="SSF53383">
    <property type="entry name" value="PLP-dependent transferases"/>
    <property type="match status" value="1"/>
</dbReference>
<evidence type="ECO:0000256" key="6">
    <source>
        <dbReference type="ARBA" id="ARBA00050776"/>
    </source>
</evidence>
<evidence type="ECO:0000313" key="10">
    <source>
        <dbReference type="EMBL" id="QKH89780.1"/>
    </source>
</evidence>
<protein>
    <recommendedName>
        <fullName evidence="8">Cysteine desulfurase</fullName>
        <ecNumber evidence="8">2.8.1.7</ecNumber>
    </recommendedName>
</protein>
<dbReference type="GO" id="GO:0030170">
    <property type="term" value="F:pyridoxal phosphate binding"/>
    <property type="evidence" value="ECO:0007669"/>
    <property type="project" value="UniProtKB-UniRule"/>
</dbReference>
<accession>A0A7D4K0T4</accession>
<keyword evidence="5 8" id="KW-0663">Pyridoxal phosphate</keyword>
<dbReference type="GO" id="GO:0006534">
    <property type="term" value="P:cysteine metabolic process"/>
    <property type="evidence" value="ECO:0007669"/>
    <property type="project" value="UniProtKB-UniRule"/>
</dbReference>
<comment type="similarity">
    <text evidence="3 8">Belongs to the class-V pyridoxal-phosphate-dependent aminotransferase family. Csd subfamily.</text>
</comment>